<dbReference type="Proteomes" id="UP001620626">
    <property type="component" value="Unassembled WGS sequence"/>
</dbReference>
<sequence length="195" mass="22536">MVKERERSITKSTKVRFWHCISIEAIRDGEERTLQMILDSSLIGRSYKILTIHRQFAIHFGTKNAISTYLTIDGGSKQLCEPFHFGRKERRGEIRKDLWELTNGSALLLEGTSSDFGLWAWTFCHGRRTKHMELYSRTVSFPYNGKAPVKDYFANLSTDAVPKSISLDREQLVLVHLLTDENIEEISFHLLEEGK</sequence>
<comment type="caution">
    <text evidence="1">The sequence shown here is derived from an EMBL/GenBank/DDBJ whole genome shotgun (WGS) entry which is preliminary data.</text>
</comment>
<protein>
    <submittedName>
        <fullName evidence="1">Uncharacterized protein</fullName>
    </submittedName>
</protein>
<evidence type="ECO:0000313" key="2">
    <source>
        <dbReference type="Proteomes" id="UP001620626"/>
    </source>
</evidence>
<keyword evidence="2" id="KW-1185">Reference proteome</keyword>
<dbReference type="EMBL" id="JBICBT010000107">
    <property type="protein sequence ID" value="KAL3123210.1"/>
    <property type="molecule type" value="Genomic_DNA"/>
</dbReference>
<organism evidence="1 2">
    <name type="scientific">Heterodera trifolii</name>
    <dbReference type="NCBI Taxonomy" id="157864"/>
    <lineage>
        <taxon>Eukaryota</taxon>
        <taxon>Metazoa</taxon>
        <taxon>Ecdysozoa</taxon>
        <taxon>Nematoda</taxon>
        <taxon>Chromadorea</taxon>
        <taxon>Rhabditida</taxon>
        <taxon>Tylenchina</taxon>
        <taxon>Tylenchomorpha</taxon>
        <taxon>Tylenchoidea</taxon>
        <taxon>Heteroderidae</taxon>
        <taxon>Heteroderinae</taxon>
        <taxon>Heterodera</taxon>
    </lineage>
</organism>
<accession>A0ABD2M6Q2</accession>
<dbReference type="AlphaFoldDB" id="A0ABD2M6Q2"/>
<reference evidence="1 2" key="1">
    <citation type="submission" date="2024-10" db="EMBL/GenBank/DDBJ databases">
        <authorList>
            <person name="Kim D."/>
        </authorList>
    </citation>
    <scope>NUCLEOTIDE SEQUENCE [LARGE SCALE GENOMIC DNA]</scope>
    <source>
        <strain evidence="1">BH-2024</strain>
    </source>
</reference>
<name>A0ABD2M6Q2_9BILA</name>
<evidence type="ECO:0000313" key="1">
    <source>
        <dbReference type="EMBL" id="KAL3123210.1"/>
    </source>
</evidence>
<proteinExistence type="predicted"/>
<gene>
    <name evidence="1" type="ORF">niasHT_008667</name>
</gene>